<dbReference type="EMBL" id="JAPEVB010000005">
    <property type="protein sequence ID" value="KAJ4387618.1"/>
    <property type="molecule type" value="Genomic_DNA"/>
</dbReference>
<sequence>MAPKKKAPPPAHRQIVRTYHEGKVATEVESFGKKDKNRALRLVAGRRIEKRKQRQNAVGKGTSKAALKRHKKAAAKKAEDEAKKAAGGADGLDEAMRDAAPASASASAPGPAPAPAPKPAGEGKGNSLPKPCWTCSEVGHLRRDCPKKGQTDPVMRPKGQ</sequence>
<reference evidence="4" key="1">
    <citation type="submission" date="2022-10" db="EMBL/GenBank/DDBJ databases">
        <title>Tapping the CABI collections for fungal endophytes: first genome assemblies for Collariella, Neodidymelliopsis, Ascochyta clinopodiicola, Didymella pomorum, Didymosphaeria variabile, Neocosmospora piperis and Neocucurbitaria cava.</title>
        <authorList>
            <person name="Hill R."/>
        </authorList>
    </citation>
    <scope>NUCLEOTIDE SEQUENCE</scope>
    <source>
        <strain evidence="4">IMI 355082</strain>
    </source>
</reference>
<proteinExistence type="predicted"/>
<protein>
    <recommendedName>
        <fullName evidence="3">CCHC-type domain-containing protein</fullName>
    </recommendedName>
</protein>
<dbReference type="PROSITE" id="PS50158">
    <property type="entry name" value="ZF_CCHC"/>
    <property type="match status" value="1"/>
</dbReference>
<keyword evidence="1" id="KW-0863">Zinc-finger</keyword>
<feature type="region of interest" description="Disordered" evidence="2">
    <location>
        <begin position="45"/>
        <end position="160"/>
    </location>
</feature>
<evidence type="ECO:0000256" key="2">
    <source>
        <dbReference type="SAM" id="MobiDB-lite"/>
    </source>
</evidence>
<feature type="compositionally biased region" description="Basic and acidic residues" evidence="2">
    <location>
        <begin position="139"/>
        <end position="150"/>
    </location>
</feature>
<evidence type="ECO:0000259" key="3">
    <source>
        <dbReference type="PROSITE" id="PS50158"/>
    </source>
</evidence>
<dbReference type="Gene3D" id="4.10.60.10">
    <property type="entry name" value="Zinc finger, CCHC-type"/>
    <property type="match status" value="1"/>
</dbReference>
<dbReference type="Proteomes" id="UP001140453">
    <property type="component" value="Unassembled WGS sequence"/>
</dbReference>
<name>A0A9W9CUI9_9PEZI</name>
<dbReference type="AlphaFoldDB" id="A0A9W9CUI9"/>
<evidence type="ECO:0000313" key="5">
    <source>
        <dbReference type="Proteomes" id="UP001140453"/>
    </source>
</evidence>
<dbReference type="SMART" id="SM00343">
    <property type="entry name" value="ZnF_C2HC"/>
    <property type="match status" value="1"/>
</dbReference>
<dbReference type="GO" id="GO:0003676">
    <property type="term" value="F:nucleic acid binding"/>
    <property type="evidence" value="ECO:0007669"/>
    <property type="project" value="InterPro"/>
</dbReference>
<feature type="compositionally biased region" description="Basic residues" evidence="2">
    <location>
        <begin position="66"/>
        <end position="75"/>
    </location>
</feature>
<organism evidence="4 5">
    <name type="scientific">Gnomoniopsis smithogilvyi</name>
    <dbReference type="NCBI Taxonomy" id="1191159"/>
    <lineage>
        <taxon>Eukaryota</taxon>
        <taxon>Fungi</taxon>
        <taxon>Dikarya</taxon>
        <taxon>Ascomycota</taxon>
        <taxon>Pezizomycotina</taxon>
        <taxon>Sordariomycetes</taxon>
        <taxon>Sordariomycetidae</taxon>
        <taxon>Diaporthales</taxon>
        <taxon>Gnomoniaceae</taxon>
        <taxon>Gnomoniopsis</taxon>
    </lineage>
</organism>
<gene>
    <name evidence="4" type="ORF">N0V93_008215</name>
</gene>
<feature type="domain" description="CCHC-type" evidence="3">
    <location>
        <begin position="132"/>
        <end position="147"/>
    </location>
</feature>
<keyword evidence="5" id="KW-1185">Reference proteome</keyword>
<keyword evidence="1" id="KW-0479">Metal-binding</keyword>
<dbReference type="SUPFAM" id="SSF57756">
    <property type="entry name" value="Retrovirus zinc finger-like domains"/>
    <property type="match status" value="1"/>
</dbReference>
<feature type="compositionally biased region" description="Low complexity" evidence="2">
    <location>
        <begin position="99"/>
        <end position="109"/>
    </location>
</feature>
<comment type="caution">
    <text evidence="4">The sequence shown here is derived from an EMBL/GenBank/DDBJ whole genome shotgun (WGS) entry which is preliminary data.</text>
</comment>
<accession>A0A9W9CUI9</accession>
<dbReference type="InterPro" id="IPR001878">
    <property type="entry name" value="Znf_CCHC"/>
</dbReference>
<keyword evidence="1" id="KW-0862">Zinc</keyword>
<evidence type="ECO:0000313" key="4">
    <source>
        <dbReference type="EMBL" id="KAJ4387618.1"/>
    </source>
</evidence>
<evidence type="ECO:0000256" key="1">
    <source>
        <dbReference type="PROSITE-ProRule" id="PRU00047"/>
    </source>
</evidence>
<dbReference type="Pfam" id="PF00098">
    <property type="entry name" value="zf-CCHC"/>
    <property type="match status" value="1"/>
</dbReference>
<dbReference type="GO" id="GO:0008270">
    <property type="term" value="F:zinc ion binding"/>
    <property type="evidence" value="ECO:0007669"/>
    <property type="project" value="UniProtKB-KW"/>
</dbReference>
<dbReference type="InterPro" id="IPR036875">
    <property type="entry name" value="Znf_CCHC_sf"/>
</dbReference>